<evidence type="ECO:0000313" key="2">
    <source>
        <dbReference type="EMBL" id="APO77789.1"/>
    </source>
</evidence>
<dbReference type="InterPro" id="IPR013610">
    <property type="entry name" value="ArdC_N"/>
</dbReference>
<dbReference type="Pfam" id="PF08401">
    <property type="entry name" value="ArdcN"/>
    <property type="match status" value="1"/>
</dbReference>
<accession>A0A1L5PC98</accession>
<feature type="domain" description="N-terminal" evidence="1">
    <location>
        <begin position="20"/>
        <end position="64"/>
    </location>
</feature>
<protein>
    <recommendedName>
        <fullName evidence="1">N-terminal domain-containing protein</fullName>
    </recommendedName>
</protein>
<sequence length="75" mass="7980">MPVNSTAARSRRHATLPPAATRGFAASAWMTFRQALELGANVRKGETGSMVVCANRIKKTETDGNGEAPRPAIRA</sequence>
<dbReference type="RefSeq" id="WP_074063769.1">
    <property type="nucleotide sequence ID" value="NZ_CP017244.1"/>
</dbReference>
<dbReference type="EMBL" id="CP017244">
    <property type="protein sequence ID" value="APO77789.1"/>
    <property type="molecule type" value="Genomic_DNA"/>
</dbReference>
<gene>
    <name evidence="2" type="ORF">AM571_PC00041</name>
</gene>
<proteinExistence type="predicted"/>
<geneLocation type="plasmid" evidence="3">
    <name>prsp8c3c</name>
</geneLocation>
<evidence type="ECO:0000313" key="3">
    <source>
        <dbReference type="Proteomes" id="UP000185109"/>
    </source>
</evidence>
<organism evidence="2 3">
    <name type="scientific">Rhizobium etli 8C-3</name>
    <dbReference type="NCBI Taxonomy" id="538025"/>
    <lineage>
        <taxon>Bacteria</taxon>
        <taxon>Pseudomonadati</taxon>
        <taxon>Pseudomonadota</taxon>
        <taxon>Alphaproteobacteria</taxon>
        <taxon>Hyphomicrobiales</taxon>
        <taxon>Rhizobiaceae</taxon>
        <taxon>Rhizobium/Agrobacterium group</taxon>
        <taxon>Rhizobium</taxon>
    </lineage>
</organism>
<reference evidence="2 3" key="1">
    <citation type="submission" date="2016-09" db="EMBL/GenBank/DDBJ databases">
        <title>The complete genome sequences of Rhizobium gallicum, symbiovars gallicum and phaseoli, symbionts associated to common bean (Phaseolus vulgaris).</title>
        <authorList>
            <person name="Bustos P."/>
            <person name="Santamaria R.I."/>
            <person name="Perez-Carrascal O.M."/>
            <person name="Juarez S."/>
            <person name="Lozano L."/>
            <person name="Martinez-Flores I."/>
            <person name="Martinez-Romero E."/>
            <person name="Cevallos M."/>
            <person name="Romero D."/>
            <person name="Davila G."/>
            <person name="Gonzalez V."/>
        </authorList>
    </citation>
    <scope>NUCLEOTIDE SEQUENCE [LARGE SCALE GENOMIC DNA]</scope>
    <source>
        <strain evidence="2 3">8C-3</strain>
        <plasmid evidence="3">Plasmid prsp8c3c</plasmid>
    </source>
</reference>
<dbReference type="AlphaFoldDB" id="A0A1L5PC98"/>
<evidence type="ECO:0000259" key="1">
    <source>
        <dbReference type="Pfam" id="PF08401"/>
    </source>
</evidence>
<name>A0A1L5PC98_RHIET</name>
<keyword evidence="2" id="KW-0614">Plasmid</keyword>
<dbReference type="Proteomes" id="UP000185109">
    <property type="component" value="Plasmid pRsp8C3c"/>
</dbReference>
<dbReference type="GO" id="GO:0003697">
    <property type="term" value="F:single-stranded DNA binding"/>
    <property type="evidence" value="ECO:0007669"/>
    <property type="project" value="InterPro"/>
</dbReference>